<dbReference type="Proteomes" id="UP000001548">
    <property type="component" value="Unassembled WGS sequence"/>
</dbReference>
<dbReference type="KEGG" id="gla:GL50803_0017547"/>
<dbReference type="STRING" id="184922.A8B7H8"/>
<evidence type="ECO:0007829" key="9">
    <source>
        <dbReference type="PDB" id="7PWG"/>
    </source>
</evidence>
<dbReference type="EMDB" id="EMD-16226"/>
<dbReference type="PDB" id="8BTR">
    <property type="method" value="EM"/>
    <property type="resolution" value="3.25 A"/>
    <property type="chains" value="LC=1-316"/>
</dbReference>
<dbReference type="AlphaFoldDB" id="A8B7H8"/>
<dbReference type="Gene3D" id="3.40.1370.10">
    <property type="match status" value="1"/>
</dbReference>
<comment type="caution">
    <text evidence="7">The sequence shown here is derived from an EMBL/GenBank/DDBJ whole genome shotgun (WGS) entry which is preliminary data.</text>
</comment>
<dbReference type="GeneID" id="5701717"/>
<dbReference type="GO" id="GO:0006412">
    <property type="term" value="P:translation"/>
    <property type="evidence" value="ECO:0007669"/>
    <property type="project" value="InterPro"/>
</dbReference>
<dbReference type="EMDB" id="EMD-13683"/>
<evidence type="ECO:0000313" key="7">
    <source>
        <dbReference type="EMBL" id="KAE8305447.1"/>
    </source>
</evidence>
<dbReference type="PDB" id="8BSI">
    <property type="method" value="EM"/>
    <property type="resolution" value="3.40 A"/>
    <property type="chains" value="LC=1-316"/>
</dbReference>
<feature type="binding site" evidence="9 10">
    <location>
        <position position="72"/>
    </location>
    <ligand>
        <name>Mg(2+)</name>
        <dbReference type="ChEBI" id="CHEBI:18420"/>
    </ligand>
</feature>
<dbReference type="HOGENOM" id="CLU_026535_4_0_1"/>
<dbReference type="FunCoup" id="A8B7H8">
    <property type="interactions" value="265"/>
</dbReference>
<dbReference type="EMDB" id="EMD-16222"/>
<accession>A8B7H8</accession>
<dbReference type="InterPro" id="IPR025755">
    <property type="entry name" value="Ribos_uL4_C_dom"/>
</dbReference>
<evidence type="ECO:0000256" key="4">
    <source>
        <dbReference type="ARBA" id="ARBA00035244"/>
    </source>
</evidence>
<reference evidence="9 10" key="2">
    <citation type="journal article" date="2022" name="Nucleic Acids Res.">
        <title>Cryo-EM structure of the ancient eukaryotic ribosome from the human parasite Giardia lamblia.</title>
        <authorList>
            <person name="Hiregange D.G."/>
            <person name="Rivalta A."/>
            <person name="Bose T."/>
            <person name="Breiner-Goldstein E."/>
            <person name="Samiya S."/>
            <person name="Cimicata G."/>
            <person name="Kulakova L."/>
            <person name="Zimmerman E."/>
            <person name="Bashan A."/>
            <person name="Herzberg O."/>
            <person name="Yonath A."/>
        </authorList>
    </citation>
    <scope>STRUCTURE BY ELECTRON MICROSCOPY (2.75 ANGSTROMS) IN COMPLEX WITH MG(2+)</scope>
</reference>
<dbReference type="SUPFAM" id="SSF52166">
    <property type="entry name" value="Ribosomal protein L4"/>
    <property type="match status" value="1"/>
</dbReference>
<protein>
    <recommendedName>
        <fullName evidence="4">Large ribosomal subunit protein uL4</fullName>
    </recommendedName>
    <alternativeName>
        <fullName evidence="5">60S ribosomal protein L4</fullName>
    </alternativeName>
</protein>
<dbReference type="GO" id="GO:0003735">
    <property type="term" value="F:structural constituent of ribosome"/>
    <property type="evidence" value="ECO:0000318"/>
    <property type="project" value="GO_Central"/>
</dbReference>
<evidence type="ECO:0000256" key="3">
    <source>
        <dbReference type="ARBA" id="ARBA00023274"/>
    </source>
</evidence>
<gene>
    <name evidence="7" type="ORF">GL50803_0017547</name>
</gene>
<dbReference type="PDB" id="7PWO">
    <property type="method" value="EM"/>
    <property type="resolution" value="2.75 A"/>
    <property type="chains" value="C2=1-316"/>
</dbReference>
<dbReference type="InterPro" id="IPR002136">
    <property type="entry name" value="Ribosomal_uL4"/>
</dbReference>
<dbReference type="PDB" id="8BSJ">
    <property type="method" value="EM"/>
    <property type="resolution" value="6.49 A"/>
    <property type="chains" value="LC=1-316"/>
</dbReference>
<reference evidence="11 12" key="3">
    <citation type="journal article" date="2023" name="Nucleic Acids Res.">
        <title>Insights into translocation mechanism and ribosome evolution from cryo-EM structures of translocation intermediates of Giardia intestinalis.</title>
        <authorList>
            <person name="Majumdar S."/>
            <person name="Emmerich A."/>
            <person name="Krakovka S."/>
            <person name="Mandava C.S."/>
            <person name="Svard S.G."/>
            <person name="Sanyal S."/>
        </authorList>
    </citation>
    <scope>STRUCTURE BY ELECTRON MICROSCOPY (3.25 ANGSTROMS)</scope>
</reference>
<evidence type="ECO:0000256" key="5">
    <source>
        <dbReference type="ARBA" id="ARBA00035353"/>
    </source>
</evidence>
<keyword evidence="8" id="KW-1185">Reference proteome</keyword>
<evidence type="ECO:0007829" key="12">
    <source>
        <dbReference type="PDB" id="8BRM"/>
    </source>
</evidence>
<dbReference type="GO" id="GO:0003723">
    <property type="term" value="F:RNA binding"/>
    <property type="evidence" value="ECO:0000318"/>
    <property type="project" value="GO_Central"/>
</dbReference>
<dbReference type="PDB" id="7PWG">
    <property type="method" value="EM"/>
    <property type="resolution" value="2.75 A"/>
    <property type="chains" value="C=1-316"/>
</dbReference>
<organism evidence="7 8">
    <name type="scientific">Giardia intestinalis (strain ATCC 50803 / WB clone C6)</name>
    <name type="common">Giardia lamblia</name>
    <dbReference type="NCBI Taxonomy" id="184922"/>
    <lineage>
        <taxon>Eukaryota</taxon>
        <taxon>Metamonada</taxon>
        <taxon>Diplomonadida</taxon>
        <taxon>Hexamitidae</taxon>
        <taxon>Giardiinae</taxon>
        <taxon>Giardia</taxon>
    </lineage>
</organism>
<dbReference type="PDB" id="8BTD">
    <property type="method" value="EM"/>
    <property type="resolution" value="4.90 A"/>
    <property type="chains" value="LC=1-316"/>
</dbReference>
<evidence type="ECO:0007829" key="13">
    <source>
        <dbReference type="PDB" id="8FRU"/>
    </source>
</evidence>
<dbReference type="EMDB" id="EMD-29407"/>
<comment type="similarity">
    <text evidence="1">Belongs to the universal ribosomal protein uL4 family.</text>
</comment>
<sequence length="316" mass="34988">MNPTVKVFGPTGTQVAELPRPKVFNVPLRPDIINFVHTQLRKCLRTPYAVSRYAGVQCTAHSWGPGRAVARLPRKHGGIGAYANFARGGHMAHPTTVIRRWCRKVNLNQRRYAVASALAASANAALVEARGHRIADVPSIPLVVDTDNVTKTKDALAIIKAVGVLRDVERCKDSRHIRAGRGKMRNRRYITRKGPLVIYNTEDVARGFRNLPGVDLCHVSSIRLLELAPGSHPGRLILWTKSAFASLDDVYAAKQNYTLPRSCITQTDIERILQSDAVQKTFVPKRDPLVIERKVDPFSSKEALARLDPSGTVMPK</sequence>
<dbReference type="Pfam" id="PF14374">
    <property type="entry name" value="Ribos_L4_asso_C"/>
    <property type="match status" value="1"/>
</dbReference>
<reference evidence="13" key="4">
    <citation type="journal article" date="2024" name="Structure">
        <title>The Giardia lamblia ribosome structure reveals divergence in several biological pathways and the mode of emetine function.</title>
        <authorList>
            <person name="Eiler D.R."/>
            <person name="Wimberly B.T."/>
            <person name="Bilodeau D.Y."/>
            <person name="Taliaferro J.M."/>
            <person name="Reigan P."/>
            <person name="Rissland O.S."/>
            <person name="Kieft J.S."/>
        </authorList>
    </citation>
    <scope>STRUCTURE BY ELECTRON MICROSCOPY (2.49 ANGSTROMS)</scope>
</reference>
<evidence type="ECO:0000259" key="6">
    <source>
        <dbReference type="Pfam" id="PF14374"/>
    </source>
</evidence>
<dbReference type="InterPro" id="IPR013000">
    <property type="entry name" value="Ribosomal_uL4_euk/arc_CS"/>
</dbReference>
<evidence type="ECO:0007829" key="11">
    <source>
        <dbReference type="PDB" id="8BR8"/>
    </source>
</evidence>
<evidence type="ECO:0000256" key="1">
    <source>
        <dbReference type="ARBA" id="ARBA00010528"/>
    </source>
</evidence>
<evidence type="ECO:0000256" key="2">
    <source>
        <dbReference type="ARBA" id="ARBA00022980"/>
    </source>
</evidence>
<dbReference type="OMA" id="PRSCITQ"/>
<proteinExistence type="evidence at protein level"/>
<dbReference type="EMDB" id="EMD-16211"/>
<evidence type="ECO:0000313" key="8">
    <source>
        <dbReference type="Proteomes" id="UP000001548"/>
    </source>
</evidence>
<name>A8B7H8_GIAIC</name>
<dbReference type="EMDB" id="EMD-16228"/>
<keyword evidence="2 7" id="KW-0689">Ribosomal protein</keyword>
<dbReference type="Pfam" id="PF00573">
    <property type="entry name" value="Ribosomal_L4"/>
    <property type="match status" value="1"/>
</dbReference>
<dbReference type="SMR" id="A8B7H8"/>
<dbReference type="PANTHER" id="PTHR19431">
    <property type="entry name" value="60S RIBOSOMAL PROTEIN L4"/>
    <property type="match status" value="1"/>
</dbReference>
<dbReference type="InterPro" id="IPR045240">
    <property type="entry name" value="Ribosomal_uL4_euk/arch"/>
</dbReference>
<dbReference type="RefSeq" id="XP_001708810.1">
    <property type="nucleotide sequence ID" value="XM_001708758.1"/>
</dbReference>
<dbReference type="EMDB" id="EMD-16225"/>
<dbReference type="VEuPathDB" id="GiardiaDB:GL50803_17547"/>
<dbReference type="InterPro" id="IPR023574">
    <property type="entry name" value="Ribosomal_uL4_dom_sf"/>
</dbReference>
<dbReference type="PDB" id="8FRU">
    <property type="method" value="EM"/>
    <property type="resolution" value="2.49 A"/>
    <property type="chains" value="C=1-316"/>
</dbReference>
<dbReference type="PDB" id="8BR8">
    <property type="method" value="EM"/>
    <property type="resolution" value="3.35 A"/>
    <property type="chains" value="LC=1-316"/>
</dbReference>
<keyword evidence="9 10" id="KW-0002">3D-structure</keyword>
<dbReference type="GO" id="GO:0022625">
    <property type="term" value="C:cytosolic large ribosomal subunit"/>
    <property type="evidence" value="ECO:0000318"/>
    <property type="project" value="GO_Central"/>
</dbReference>
<keyword evidence="9 10" id="KW-0479">Metal-binding</keyword>
<feature type="domain" description="Large ribosomal subunit protein uL4 C-terminal" evidence="6">
    <location>
        <begin position="255"/>
        <end position="310"/>
    </location>
</feature>
<keyword evidence="3" id="KW-0687">Ribonucleoprotein</keyword>
<dbReference type="EMBL" id="AACB03000001">
    <property type="protein sequence ID" value="KAE8305447.1"/>
    <property type="molecule type" value="Genomic_DNA"/>
</dbReference>
<dbReference type="PROSITE" id="PS00939">
    <property type="entry name" value="RIBOSOMAL_L1E"/>
    <property type="match status" value="1"/>
</dbReference>
<dbReference type="EMDB" id="EMD-13681"/>
<dbReference type="PDB" id="8BRM">
    <property type="method" value="EM"/>
    <property type="resolution" value="3.33 A"/>
    <property type="chains" value="LC=1-316"/>
</dbReference>
<evidence type="ECO:0007829" key="10">
    <source>
        <dbReference type="PDB" id="7PWO"/>
    </source>
</evidence>
<dbReference type="EMDB" id="EMD-16235"/>
<dbReference type="FunFam" id="3.40.1370.10:FF:000011">
    <property type="entry name" value="50S ribosomal protein L4"/>
    <property type="match status" value="1"/>
</dbReference>
<reference evidence="7 8" key="1">
    <citation type="journal article" date="2007" name="Science">
        <title>Genomic minimalism in the early diverging intestinal parasite Giardia lamblia.</title>
        <authorList>
            <person name="Morrison H.G."/>
            <person name="McArthur A.G."/>
            <person name="Gillin F.D."/>
            <person name="Aley S.B."/>
            <person name="Adam R.D."/>
            <person name="Olsen G.J."/>
            <person name="Best A.A."/>
            <person name="Cande W.Z."/>
            <person name="Chen F."/>
            <person name="Cipriano M.J."/>
            <person name="Davids B.J."/>
            <person name="Dawson S.C."/>
            <person name="Elmendorf H.G."/>
            <person name="Hehl A.B."/>
            <person name="Holder M.E."/>
            <person name="Huse S.M."/>
            <person name="Kim U.U."/>
            <person name="Lasek-Nesselquist E."/>
            <person name="Manning G."/>
            <person name="Nigam A."/>
            <person name="Nixon J.E."/>
            <person name="Palm D."/>
            <person name="Passamaneck N.E."/>
            <person name="Prabhu A."/>
            <person name="Reich C.I."/>
            <person name="Reiner D.S."/>
            <person name="Samuelson J."/>
            <person name="Svard S.G."/>
            <person name="Sogin M.L."/>
        </authorList>
    </citation>
    <scope>NUCLEOTIDE SEQUENCE [LARGE SCALE GENOMIC DNA]</scope>
    <source>
        <strain evidence="7 8">WB C6</strain>
    </source>
</reference>